<dbReference type="Pfam" id="PF13517">
    <property type="entry name" value="FG-GAP_3"/>
    <property type="match status" value="2"/>
</dbReference>
<dbReference type="Proteomes" id="UP000636110">
    <property type="component" value="Unassembled WGS sequence"/>
</dbReference>
<dbReference type="InterPro" id="IPR044016">
    <property type="entry name" value="Big_13"/>
</dbReference>
<gene>
    <name evidence="5" type="ORF">GM920_08320</name>
</gene>
<comment type="caution">
    <text evidence="5">The sequence shown here is derived from an EMBL/GenBank/DDBJ whole genome shotgun (WGS) entry which is preliminary data.</text>
</comment>
<evidence type="ECO:0000259" key="4">
    <source>
        <dbReference type="PROSITE" id="PS50853"/>
    </source>
</evidence>
<accession>A0ABR6EUM0</accession>
<name>A0ABR6EUM0_9SPHI</name>
<dbReference type="Gene3D" id="2.130.10.130">
    <property type="entry name" value="Integrin alpha, N-terminal"/>
    <property type="match status" value="2"/>
</dbReference>
<dbReference type="InterPro" id="IPR013517">
    <property type="entry name" value="FG-GAP"/>
</dbReference>
<dbReference type="Pfam" id="PF19078">
    <property type="entry name" value="Big_12"/>
    <property type="match status" value="1"/>
</dbReference>
<feature type="domain" description="Fibronectin type-III" evidence="4">
    <location>
        <begin position="600"/>
        <end position="695"/>
    </location>
</feature>
<evidence type="ECO:0000256" key="1">
    <source>
        <dbReference type="ARBA" id="ARBA00022729"/>
    </source>
</evidence>
<dbReference type="InterPro" id="IPR002126">
    <property type="entry name" value="Cadherin-like_dom"/>
</dbReference>
<protein>
    <submittedName>
        <fullName evidence="5">T9SS type B sorting domain-containing protein</fullName>
    </submittedName>
</protein>
<proteinExistence type="predicted"/>
<dbReference type="NCBIfam" id="TIGR04131">
    <property type="entry name" value="Bac_Flav_CTERM"/>
    <property type="match status" value="1"/>
</dbReference>
<dbReference type="Pfam" id="PF13585">
    <property type="entry name" value="CHU_C"/>
    <property type="match status" value="1"/>
</dbReference>
<sequence length="1402" mass="145898">MKIFLRSLSLLMVIFFSDQVSAQSFLPYTTNPFGLDGMGAWTKPTFADLDNDGDLDMLCSSNYGSNGATLVYYENVGTAQAPIYGAGRIDYLGSDYIGGILTPTFVDLDNDGDMDVMVGVQGGASYYYKNIGTNSVPSFAAPVQGAFGLYSVGYLSSHTFADLDNDGDLDVLIGEYYGNLFYFENVGTAEAPAFAGQVNVPFGLTFIGNSPNPVFKDMDGDGKIDLLVGTENGNLFYFHNIGTKSAPLFSPALTNPFGLSNVGFQYAAPAVVDLDGDGDLDVFVGANTRDFMFFESKSAPSIPTLAEGSDSGISAIDNITNVTTPTFIGTAEIGSTVSIYEGANLLGSVLVTDGTWSITSTSLTAGSHIITSKALNVGGSSSGGTKGLTLQIMTSPPTLAIASNLSTLKIGETATITFNFTEDPGTSFAWNGTVGDVVVTGGTLGAISGTGLTRTATFTPTAETNSGIANISVAAGTYSDISGNLSITGALASLSFDTQRPALSSVNIASNNGAPLLASIGNTVTLSFTSSESIQTPVLTLAGHVVIPTVTGNNWAATYTFVDGDPNGLVTYNIAFKDLAGNIGNTVTTGTGSVTVDQSAPVAPIGLAAIPGDKQITLNWTANSEIDLDKYQILYGTTASPTMILTDVAAGTTTYSHTPVTNGILYYYRIVAIDQTGNISTPSADVDVVARANQALTFNNIDPKTYGDAAFLLGDVNSSAGLPVTYTAANSSVVAINGNMARILKAGNTLITASQAGSDGVYAASPIQQNLTVNKKELTITGVDQTKVYGTALTYIGTEFNATGLLNDDTITGVVLTSPGAAATATVAGGPYPIVPSSASGEGLDNYDIIYRNSILTVNRKALVVLNTDRNKVYGSTLAVADLGGTITGIENNDNISLTRNSTGVIATAAVGQNHPIVAILADQNGELNNYTITNPNGILTVTQKVLTVTAIDKQKFAGTTNPDFTFSYAGFANNEDELVLTTQPTISTTASINSPIGDYPITISGAVAQNYSFSYVAGTLKVKAGAPTNITLAGIALYENSASGTKAGILSSTSDDASASFTFTLVPGAGDTDNALFAINGNQLHTSASLNFENKAVYKIRVRSTTLNSLWMEKELSVNLIDVNEVPTIAVIADQNICFTTATQNIALTGISAGPETAQNITLSLSSTNANLFESLAVTGSGTTGTLTYKVKAGAMGGTAMVTVMVKDNGGIENGGVDSYSRTFVITVNTLPTLVINSDKGATISKGETAVLTATGGVNYSWTANNSIISGLNTALLTVRPRETTTYSVTASNASGCVQTQTFTLVVKEDFEIVKATNIMTPNGDGVNDKWVIDNIEFYPNNEVKIFDRSGRMVYSKKGYDNTWEGTLNGTPLAEGTYYYVIDFGKVTPAKKGFITIVSTN</sequence>
<keyword evidence="6" id="KW-1185">Reference proteome</keyword>
<keyword evidence="1 2" id="KW-0732">Signal</keyword>
<dbReference type="InterPro" id="IPR003961">
    <property type="entry name" value="FN3_dom"/>
</dbReference>
<dbReference type="SMART" id="SM00112">
    <property type="entry name" value="CA"/>
    <property type="match status" value="1"/>
</dbReference>
<dbReference type="Gene3D" id="2.60.40.10">
    <property type="entry name" value="Immunoglobulins"/>
    <property type="match status" value="2"/>
</dbReference>
<organism evidence="5 6">
    <name type="scientific">Pedobacter gandavensis</name>
    <dbReference type="NCBI Taxonomy" id="2679963"/>
    <lineage>
        <taxon>Bacteria</taxon>
        <taxon>Pseudomonadati</taxon>
        <taxon>Bacteroidota</taxon>
        <taxon>Sphingobacteriia</taxon>
        <taxon>Sphingobacteriales</taxon>
        <taxon>Sphingobacteriaceae</taxon>
        <taxon>Pedobacter</taxon>
    </lineage>
</organism>
<dbReference type="InterPro" id="IPR028994">
    <property type="entry name" value="Integrin_alpha_N"/>
</dbReference>
<evidence type="ECO:0000313" key="5">
    <source>
        <dbReference type="EMBL" id="MBB2148916.1"/>
    </source>
</evidence>
<dbReference type="Pfam" id="PF19077">
    <property type="entry name" value="Big_13"/>
    <property type="match status" value="1"/>
</dbReference>
<dbReference type="PANTHER" id="PTHR44103:SF1">
    <property type="entry name" value="PROPROTEIN CONVERTASE P"/>
    <property type="match status" value="1"/>
</dbReference>
<dbReference type="RefSeq" id="WP_182955657.1">
    <property type="nucleotide sequence ID" value="NZ_WNXC01000002.1"/>
</dbReference>
<evidence type="ECO:0000259" key="3">
    <source>
        <dbReference type="PROSITE" id="PS50268"/>
    </source>
</evidence>
<dbReference type="Gene3D" id="2.60.40.60">
    <property type="entry name" value="Cadherins"/>
    <property type="match status" value="1"/>
</dbReference>
<evidence type="ECO:0000313" key="6">
    <source>
        <dbReference type="Proteomes" id="UP000636110"/>
    </source>
</evidence>
<dbReference type="Pfam" id="PF18676">
    <property type="entry name" value="MBG_2"/>
    <property type="match status" value="2"/>
</dbReference>
<dbReference type="PANTHER" id="PTHR44103">
    <property type="entry name" value="PROPROTEIN CONVERTASE P"/>
    <property type="match status" value="1"/>
</dbReference>
<feature type="domain" description="Cadherin" evidence="3">
    <location>
        <begin position="1040"/>
        <end position="1130"/>
    </location>
</feature>
<reference evidence="5 6" key="1">
    <citation type="submission" date="2019-11" db="EMBL/GenBank/DDBJ databases">
        <title>Description of Pedobacter sp. LMG 31462T.</title>
        <authorList>
            <person name="Carlier A."/>
            <person name="Qi S."/>
            <person name="Vandamme P."/>
        </authorList>
    </citation>
    <scope>NUCLEOTIDE SEQUENCE [LARGE SCALE GENOMIC DNA]</scope>
    <source>
        <strain evidence="5 6">LMG 31462</strain>
    </source>
</reference>
<dbReference type="InterPro" id="IPR013783">
    <property type="entry name" value="Ig-like_fold"/>
</dbReference>
<dbReference type="PROSITE" id="PS50853">
    <property type="entry name" value="FN3"/>
    <property type="match status" value="1"/>
</dbReference>
<feature type="signal peptide" evidence="2">
    <location>
        <begin position="1"/>
        <end position="22"/>
    </location>
</feature>
<dbReference type="InterPro" id="IPR026341">
    <property type="entry name" value="T9SS_type_B"/>
</dbReference>
<dbReference type="SUPFAM" id="SSF49265">
    <property type="entry name" value="Fibronectin type III"/>
    <property type="match status" value="1"/>
</dbReference>
<dbReference type="SUPFAM" id="SSF69318">
    <property type="entry name" value="Integrin alpha N-terminal domain"/>
    <property type="match status" value="1"/>
</dbReference>
<dbReference type="Gene3D" id="3.30.160.710">
    <property type="match status" value="1"/>
</dbReference>
<dbReference type="InterPro" id="IPR041286">
    <property type="entry name" value="MBG_2"/>
</dbReference>
<dbReference type="InterPro" id="IPR044048">
    <property type="entry name" value="Big_12"/>
</dbReference>
<dbReference type="PROSITE" id="PS50268">
    <property type="entry name" value="CADHERIN_2"/>
    <property type="match status" value="1"/>
</dbReference>
<feature type="chain" id="PRO_5046814157" evidence="2">
    <location>
        <begin position="23"/>
        <end position="1402"/>
    </location>
</feature>
<dbReference type="InterPro" id="IPR036116">
    <property type="entry name" value="FN3_sf"/>
</dbReference>
<evidence type="ECO:0000256" key="2">
    <source>
        <dbReference type="SAM" id="SignalP"/>
    </source>
</evidence>
<dbReference type="EMBL" id="WNXC01000002">
    <property type="protein sequence ID" value="MBB2148916.1"/>
    <property type="molecule type" value="Genomic_DNA"/>
</dbReference>